<evidence type="ECO:0008006" key="3">
    <source>
        <dbReference type="Google" id="ProtNLM"/>
    </source>
</evidence>
<evidence type="ECO:0000313" key="2">
    <source>
        <dbReference type="Proteomes" id="UP000245283"/>
    </source>
</evidence>
<dbReference type="EMBL" id="QETB01000004">
    <property type="protein sequence ID" value="PWF26103.1"/>
    <property type="molecule type" value="Genomic_DNA"/>
</dbReference>
<evidence type="ECO:0000313" key="1">
    <source>
        <dbReference type="EMBL" id="PWF26103.1"/>
    </source>
</evidence>
<organism evidence="1 2">
    <name type="scientific">Ancrocorticia populi</name>
    <dbReference type="NCBI Taxonomy" id="2175228"/>
    <lineage>
        <taxon>Bacteria</taxon>
        <taxon>Bacillati</taxon>
        <taxon>Actinomycetota</taxon>
        <taxon>Actinomycetes</taxon>
        <taxon>Actinomycetales</taxon>
        <taxon>Actinomycetaceae</taxon>
        <taxon>Ancrocorticia</taxon>
    </lineage>
</organism>
<accession>A0A2V1K4B8</accession>
<keyword evidence="2" id="KW-1185">Reference proteome</keyword>
<name>A0A2V1K4B8_9ACTO</name>
<sequence length="68" mass="7540">MHLSTRRDVSMPGTTTIRVSRTTCDSLNELADRRGESVAATVNRAVELLEQEAIGIKLSTPLREDELE</sequence>
<dbReference type="AlphaFoldDB" id="A0A2V1K4B8"/>
<dbReference type="Proteomes" id="UP000245283">
    <property type="component" value="Unassembled WGS sequence"/>
</dbReference>
<gene>
    <name evidence="1" type="ORF">DD236_08450</name>
</gene>
<reference evidence="2" key="1">
    <citation type="submission" date="2018-05" db="EMBL/GenBank/DDBJ databases">
        <authorList>
            <person name="Li Y."/>
        </authorList>
    </citation>
    <scope>NUCLEOTIDE SEQUENCE [LARGE SCALE GENOMIC DNA]</scope>
    <source>
        <strain evidence="2">sk1b4</strain>
    </source>
</reference>
<comment type="caution">
    <text evidence="1">The sequence shown here is derived from an EMBL/GenBank/DDBJ whole genome shotgun (WGS) entry which is preliminary data.</text>
</comment>
<proteinExistence type="predicted"/>
<protein>
    <recommendedName>
        <fullName evidence="3">Ribbon-helix-helix protein CopG domain-containing protein</fullName>
    </recommendedName>
</protein>